<keyword evidence="4" id="KW-1185">Reference proteome</keyword>
<keyword evidence="3" id="KW-0808">Transferase</keyword>
<evidence type="ECO:0000256" key="2">
    <source>
        <dbReference type="SAM" id="SignalP"/>
    </source>
</evidence>
<dbReference type="PANTHER" id="PTHR43199:SF1">
    <property type="entry name" value="GLUTATHIONE HYDROLASE PROENZYME"/>
    <property type="match status" value="1"/>
</dbReference>
<dbReference type="EMBL" id="JACHFJ010000013">
    <property type="protein sequence ID" value="MBB5374172.1"/>
    <property type="molecule type" value="Genomic_DNA"/>
</dbReference>
<dbReference type="GO" id="GO:0103068">
    <property type="term" value="F:leukotriene C4 gamma-glutamyl transferase activity"/>
    <property type="evidence" value="ECO:0007669"/>
    <property type="project" value="UniProtKB-EC"/>
</dbReference>
<dbReference type="GO" id="GO:0036374">
    <property type="term" value="F:glutathione hydrolase activity"/>
    <property type="evidence" value="ECO:0007669"/>
    <property type="project" value="UniProtKB-EC"/>
</dbReference>
<evidence type="ECO:0000313" key="3">
    <source>
        <dbReference type="EMBL" id="MBB5374172.1"/>
    </source>
</evidence>
<keyword evidence="2" id="KW-0732">Signal</keyword>
<keyword evidence="3" id="KW-0378">Hydrolase</keyword>
<feature type="chain" id="PRO_5032320383" evidence="2">
    <location>
        <begin position="22"/>
        <end position="415"/>
    </location>
</feature>
<dbReference type="Pfam" id="PF01019">
    <property type="entry name" value="G_glu_transpept"/>
    <property type="match status" value="1"/>
</dbReference>
<dbReference type="PROSITE" id="PS51257">
    <property type="entry name" value="PROKAR_LIPOPROTEIN"/>
    <property type="match status" value="1"/>
</dbReference>
<name>A0A840VVJ8_9PROT</name>
<dbReference type="RefSeq" id="WP_183267188.1">
    <property type="nucleotide sequence ID" value="NZ_JACHFJ010000013.1"/>
</dbReference>
<sequence>MHSRFFRLAAAVSLTALSGCAMLSHQILGTNASPGPSQNGEGQTVFGYAVADEPQAALVGRQVLNQGGNAADAAAAEGFAMAVTLPSRAALGGGGACLVRMPNAQGQLQPPVALMFPAGSPAASSGDRPAAVPTLARGLLALQAGYGQLSQSAVIVPAERLAASAQLSPVLETDLQVVGTALLADPSAAAVFAPNGTLLPAGANLAQPDLAATLEVLRTQGVQGFYAGGYAQNFAAAAQEAGGGLTAQDLSSAKPRIETPVFGTAKNYSTAALPVATPAMETLPASASFMALDKNGGVVICVTSLNNLFGTGRIAPGTGVLLAASPHSNPAPDLAAAMAYTDGTFRAAASGTGQGGAAEAAQIGLANALAGHPAAQVPEPGRANVISCPGGVPGGERSCMAVADSRGQGLAVGGR</sequence>
<dbReference type="EC" id="2.3.2.2" evidence="3"/>
<dbReference type="SUPFAM" id="SSF56235">
    <property type="entry name" value="N-terminal nucleophile aminohydrolases (Ntn hydrolases)"/>
    <property type="match status" value="1"/>
</dbReference>
<dbReference type="InterPro" id="IPR029055">
    <property type="entry name" value="Ntn_hydrolases_N"/>
</dbReference>
<dbReference type="AlphaFoldDB" id="A0A840VVJ8"/>
<accession>A0A840VVJ8</accession>
<comment type="similarity">
    <text evidence="1">Belongs to the gamma-glutamyltransferase family.</text>
</comment>
<dbReference type="EC" id="3.4.19.13" evidence="3"/>
<dbReference type="Proteomes" id="UP000553706">
    <property type="component" value="Unassembled WGS sequence"/>
</dbReference>
<protein>
    <submittedName>
        <fullName evidence="3">Gamma-glutamyltranspeptidase/glutathione hydrolase</fullName>
        <ecNumber evidence="3">2.3.2.2</ecNumber>
        <ecNumber evidence="3">3.4.19.13</ecNumber>
    </submittedName>
</protein>
<feature type="signal peptide" evidence="2">
    <location>
        <begin position="1"/>
        <end position="21"/>
    </location>
</feature>
<proteinExistence type="inferred from homology"/>
<reference evidence="3 4" key="1">
    <citation type="submission" date="2020-08" db="EMBL/GenBank/DDBJ databases">
        <title>Genomic Encyclopedia of Type Strains, Phase IV (KMG-IV): sequencing the most valuable type-strain genomes for metagenomic binning, comparative biology and taxonomic classification.</title>
        <authorList>
            <person name="Goeker M."/>
        </authorList>
    </citation>
    <scope>NUCLEOTIDE SEQUENCE [LARGE SCALE GENOMIC DNA]</scope>
    <source>
        <strain evidence="3 4">DSM 27026</strain>
    </source>
</reference>
<keyword evidence="3" id="KW-0012">Acyltransferase</keyword>
<evidence type="ECO:0000256" key="1">
    <source>
        <dbReference type="ARBA" id="ARBA00009381"/>
    </source>
</evidence>
<gene>
    <name evidence="3" type="ORF">HNP71_002443</name>
</gene>
<organism evidence="3 4">
    <name type="scientific">Acidocella aromatica</name>
    <dbReference type="NCBI Taxonomy" id="1303579"/>
    <lineage>
        <taxon>Bacteria</taxon>
        <taxon>Pseudomonadati</taxon>
        <taxon>Pseudomonadota</taxon>
        <taxon>Alphaproteobacteria</taxon>
        <taxon>Acetobacterales</taxon>
        <taxon>Acidocellaceae</taxon>
        <taxon>Acidocella</taxon>
    </lineage>
</organism>
<dbReference type="PANTHER" id="PTHR43199">
    <property type="entry name" value="GLUTATHIONE HYDROLASE"/>
    <property type="match status" value="1"/>
</dbReference>
<comment type="caution">
    <text evidence="3">The sequence shown here is derived from an EMBL/GenBank/DDBJ whole genome shotgun (WGS) entry which is preliminary data.</text>
</comment>
<dbReference type="InterPro" id="IPR051792">
    <property type="entry name" value="GGT_bact"/>
</dbReference>
<evidence type="ECO:0000313" key="4">
    <source>
        <dbReference type="Proteomes" id="UP000553706"/>
    </source>
</evidence>
<dbReference type="PRINTS" id="PR01210">
    <property type="entry name" value="GGTRANSPTASE"/>
</dbReference>